<evidence type="ECO:0000256" key="1">
    <source>
        <dbReference type="SAM" id="Phobius"/>
    </source>
</evidence>
<dbReference type="InterPro" id="IPR032640">
    <property type="entry name" value="AMPK1_CBM"/>
</dbReference>
<feature type="domain" description="AMP-activated protein kinase glycogen-binding" evidence="2">
    <location>
        <begin position="114"/>
        <end position="189"/>
    </location>
</feature>
<gene>
    <name evidence="3" type="ORF">N47_G39870</name>
</gene>
<dbReference type="Pfam" id="PF16561">
    <property type="entry name" value="AMPK1_CBM"/>
    <property type="match status" value="1"/>
</dbReference>
<keyword evidence="1" id="KW-1133">Transmembrane helix</keyword>
<dbReference type="AlphaFoldDB" id="E1YDL9"/>
<dbReference type="Gene3D" id="2.60.40.10">
    <property type="entry name" value="Immunoglobulins"/>
    <property type="match status" value="1"/>
</dbReference>
<accession>E1YDL9</accession>
<protein>
    <recommendedName>
        <fullName evidence="2">AMP-activated protein kinase glycogen-binding domain-containing protein</fullName>
    </recommendedName>
</protein>
<dbReference type="InterPro" id="IPR014756">
    <property type="entry name" value="Ig_E-set"/>
</dbReference>
<organism evidence="3">
    <name type="scientific">uncultured Desulfobacterium sp</name>
    <dbReference type="NCBI Taxonomy" id="201089"/>
    <lineage>
        <taxon>Bacteria</taxon>
        <taxon>Pseudomonadati</taxon>
        <taxon>Thermodesulfobacteriota</taxon>
        <taxon>Desulfobacteria</taxon>
        <taxon>Desulfobacterales</taxon>
        <taxon>Desulfobacteriaceae</taxon>
        <taxon>Desulfobacterium</taxon>
        <taxon>environmental samples</taxon>
    </lineage>
</organism>
<evidence type="ECO:0000313" key="3">
    <source>
        <dbReference type="EMBL" id="CBX28663.1"/>
    </source>
</evidence>
<keyword evidence="1" id="KW-0472">Membrane</keyword>
<proteinExistence type="predicted"/>
<feature type="transmembrane region" description="Helical" evidence="1">
    <location>
        <begin position="58"/>
        <end position="82"/>
    </location>
</feature>
<dbReference type="CDD" id="cd02859">
    <property type="entry name" value="E_set_AMPKbeta_like_N"/>
    <property type="match status" value="1"/>
</dbReference>
<keyword evidence="1" id="KW-0812">Transmembrane</keyword>
<dbReference type="CAZy" id="CBM48">
    <property type="family name" value="Carbohydrate-Binding Module Family 48"/>
</dbReference>
<dbReference type="EMBL" id="FR695868">
    <property type="protein sequence ID" value="CBX28663.1"/>
    <property type="molecule type" value="Genomic_DNA"/>
</dbReference>
<evidence type="ECO:0000259" key="2">
    <source>
        <dbReference type="Pfam" id="PF16561"/>
    </source>
</evidence>
<dbReference type="SUPFAM" id="SSF81296">
    <property type="entry name" value="E set domains"/>
    <property type="match status" value="1"/>
</dbReference>
<name>E1YDL9_9BACT</name>
<reference evidence="3" key="1">
    <citation type="journal article" date="2011" name="Environ. Microbiol.">
        <title>Genomic insights into the metabolic potential of the polycyclic aromatic hydrocarbon degrading sulfate-reducing Deltaproteobacterium N47.</title>
        <authorList>
            <person name="Bergmann F."/>
            <person name="Selesi D."/>
            <person name="Weinmaier T."/>
            <person name="Tischler P."/>
            <person name="Rattei T."/>
            <person name="Meckenstock R.U."/>
        </authorList>
    </citation>
    <scope>NUCLEOTIDE SEQUENCE</scope>
</reference>
<dbReference type="InterPro" id="IPR013783">
    <property type="entry name" value="Ig-like_fold"/>
</dbReference>
<sequence length="198" mass="22564">MKNIVLKEDPDINYLTGMIASLPDEEPPGDFMQAVMQRITPKPVSLRRRLWRLLMTPFTLVTIRPLYAAGTMLLVIGLLFVFKTVWMSGNSFQHTASLKNPNSRMVNFILDYPSAKKAAVIGSFNHWQPEQYQMHRNPADGTWQITVELQPGRHSYAFVIDNAKIIADPRSLWEQDDGFGTRNSILTIDNGYPDGKRI</sequence>